<evidence type="ECO:0000313" key="3">
    <source>
        <dbReference type="Proteomes" id="UP000001964"/>
    </source>
</evidence>
<name>Q0AP72_MARMM</name>
<keyword evidence="3" id="KW-1185">Reference proteome</keyword>
<proteinExistence type="predicted"/>
<keyword evidence="1" id="KW-0732">Signal</keyword>
<feature type="signal peptide" evidence="1">
    <location>
        <begin position="1"/>
        <end position="20"/>
    </location>
</feature>
<gene>
    <name evidence="2" type="ordered locus">Mmar10_1623</name>
</gene>
<organism evidence="2 3">
    <name type="scientific">Maricaulis maris (strain MCS10)</name>
    <name type="common">Caulobacter maris</name>
    <dbReference type="NCBI Taxonomy" id="394221"/>
    <lineage>
        <taxon>Bacteria</taxon>
        <taxon>Pseudomonadati</taxon>
        <taxon>Pseudomonadota</taxon>
        <taxon>Alphaproteobacteria</taxon>
        <taxon>Maricaulales</taxon>
        <taxon>Maricaulaceae</taxon>
        <taxon>Maricaulis</taxon>
    </lineage>
</organism>
<dbReference type="Proteomes" id="UP000001964">
    <property type="component" value="Chromosome"/>
</dbReference>
<accession>Q0AP72</accession>
<dbReference type="EMBL" id="CP000449">
    <property type="protein sequence ID" value="ABI65915.1"/>
    <property type="molecule type" value="Genomic_DNA"/>
</dbReference>
<evidence type="ECO:0000256" key="1">
    <source>
        <dbReference type="SAM" id="SignalP"/>
    </source>
</evidence>
<dbReference type="eggNOG" id="ENOG5034179">
    <property type="taxonomic scope" value="Bacteria"/>
</dbReference>
<sequence precursor="true">MRIRFALLALTSIGALSACATETVPMCRAPLGYEMAAFSAIISHNETAVADALAPGLVQNAFISRDPMIRAHVWGSEGNTRGTVTGMLSQPPLCIFDDPGFVATEASRQILVYPQRRYDRVAPAPETPLLDAPLPYGTYRGDYMTCRFEQTATGWKLADLCGYRMPGTGVTG</sequence>
<dbReference type="OrthoDB" id="7630641at2"/>
<evidence type="ECO:0008006" key="4">
    <source>
        <dbReference type="Google" id="ProtNLM"/>
    </source>
</evidence>
<dbReference type="PROSITE" id="PS51257">
    <property type="entry name" value="PROKAR_LIPOPROTEIN"/>
    <property type="match status" value="1"/>
</dbReference>
<dbReference type="KEGG" id="mmr:Mmar10_1623"/>
<dbReference type="AlphaFoldDB" id="Q0AP72"/>
<reference evidence="2 3" key="1">
    <citation type="submission" date="2006-08" db="EMBL/GenBank/DDBJ databases">
        <title>Complete sequence of Maricaulis maris MCS10.</title>
        <authorList>
            <consortium name="US DOE Joint Genome Institute"/>
            <person name="Copeland A."/>
            <person name="Lucas S."/>
            <person name="Lapidus A."/>
            <person name="Barry K."/>
            <person name="Detter J.C."/>
            <person name="Glavina del Rio T."/>
            <person name="Hammon N."/>
            <person name="Israni S."/>
            <person name="Dalin E."/>
            <person name="Tice H."/>
            <person name="Pitluck S."/>
            <person name="Saunders E."/>
            <person name="Brettin T."/>
            <person name="Bruce D."/>
            <person name="Han C."/>
            <person name="Tapia R."/>
            <person name="Gilna P."/>
            <person name="Schmutz J."/>
            <person name="Larimer F."/>
            <person name="Land M."/>
            <person name="Hauser L."/>
            <person name="Kyrpides N."/>
            <person name="Mikhailova N."/>
            <person name="Viollier P."/>
            <person name="Stephens C."/>
            <person name="Richardson P."/>
        </authorList>
    </citation>
    <scope>NUCLEOTIDE SEQUENCE [LARGE SCALE GENOMIC DNA]</scope>
    <source>
        <strain evidence="2 3">MCS10</strain>
    </source>
</reference>
<evidence type="ECO:0000313" key="2">
    <source>
        <dbReference type="EMBL" id="ABI65915.1"/>
    </source>
</evidence>
<dbReference type="HOGENOM" id="CLU_1633685_0_0_5"/>
<protein>
    <recommendedName>
        <fullName evidence="4">Lipoprotein</fullName>
    </recommendedName>
</protein>
<feature type="chain" id="PRO_5004168592" description="Lipoprotein" evidence="1">
    <location>
        <begin position="21"/>
        <end position="172"/>
    </location>
</feature>
<dbReference type="RefSeq" id="WP_011643562.1">
    <property type="nucleotide sequence ID" value="NC_008347.1"/>
</dbReference>